<name>A0A8K0P952_LADFU</name>
<dbReference type="OrthoDB" id="7416031at2759"/>
<keyword evidence="1" id="KW-0677">Repeat</keyword>
<accession>A0A8K0P952</accession>
<keyword evidence="3" id="KW-1185">Reference proteome</keyword>
<comment type="caution">
    <text evidence="2">The sequence shown here is derived from an EMBL/GenBank/DDBJ whole genome shotgun (WGS) entry which is preliminary data.</text>
</comment>
<dbReference type="GO" id="GO:0005737">
    <property type="term" value="C:cytoplasm"/>
    <property type="evidence" value="ECO:0007669"/>
    <property type="project" value="UniProtKB-ARBA"/>
</dbReference>
<dbReference type="CDD" id="cd00176">
    <property type="entry name" value="SPEC"/>
    <property type="match status" value="2"/>
</dbReference>
<protein>
    <recommendedName>
        <fullName evidence="4">Alpha-spectrin</fullName>
    </recommendedName>
</protein>
<evidence type="ECO:0000313" key="3">
    <source>
        <dbReference type="Proteomes" id="UP000792457"/>
    </source>
</evidence>
<dbReference type="Proteomes" id="UP000792457">
    <property type="component" value="Unassembled WGS sequence"/>
</dbReference>
<proteinExistence type="predicted"/>
<reference evidence="2" key="2">
    <citation type="submission" date="2017-10" db="EMBL/GenBank/DDBJ databases">
        <title>Ladona fulva Genome sequencing and assembly.</title>
        <authorList>
            <person name="Murali S."/>
            <person name="Richards S."/>
            <person name="Bandaranaike D."/>
            <person name="Bellair M."/>
            <person name="Blankenburg K."/>
            <person name="Chao H."/>
            <person name="Dinh H."/>
            <person name="Doddapaneni H."/>
            <person name="Dugan-Rocha S."/>
            <person name="Elkadiri S."/>
            <person name="Gnanaolivu R."/>
            <person name="Hernandez B."/>
            <person name="Skinner E."/>
            <person name="Javaid M."/>
            <person name="Lee S."/>
            <person name="Li M."/>
            <person name="Ming W."/>
            <person name="Munidasa M."/>
            <person name="Muniz J."/>
            <person name="Nguyen L."/>
            <person name="Hughes D."/>
            <person name="Osuji N."/>
            <person name="Pu L.-L."/>
            <person name="Puazo M."/>
            <person name="Qu C."/>
            <person name="Quiroz J."/>
            <person name="Raj R."/>
            <person name="Weissenberger G."/>
            <person name="Xin Y."/>
            <person name="Zou X."/>
            <person name="Han Y."/>
            <person name="Worley K."/>
            <person name="Muzny D."/>
            <person name="Gibbs R."/>
        </authorList>
    </citation>
    <scope>NUCLEOTIDE SEQUENCE</scope>
    <source>
        <strain evidence="2">Sampled in the wild</strain>
    </source>
</reference>
<evidence type="ECO:0000256" key="1">
    <source>
        <dbReference type="ARBA" id="ARBA00022737"/>
    </source>
</evidence>
<dbReference type="InterPro" id="IPR002017">
    <property type="entry name" value="Spectrin_repeat"/>
</dbReference>
<dbReference type="Pfam" id="PF00435">
    <property type="entry name" value="Spectrin"/>
    <property type="match status" value="3"/>
</dbReference>
<dbReference type="AlphaFoldDB" id="A0A8K0P952"/>
<evidence type="ECO:0000313" key="2">
    <source>
        <dbReference type="EMBL" id="KAG8237742.1"/>
    </source>
</evidence>
<reference evidence="2" key="1">
    <citation type="submission" date="2013-04" db="EMBL/GenBank/DDBJ databases">
        <authorList>
            <person name="Qu J."/>
            <person name="Murali S.C."/>
            <person name="Bandaranaike D."/>
            <person name="Bellair M."/>
            <person name="Blankenburg K."/>
            <person name="Chao H."/>
            <person name="Dinh H."/>
            <person name="Doddapaneni H."/>
            <person name="Downs B."/>
            <person name="Dugan-Rocha S."/>
            <person name="Elkadiri S."/>
            <person name="Gnanaolivu R.D."/>
            <person name="Hernandez B."/>
            <person name="Javaid M."/>
            <person name="Jayaseelan J.C."/>
            <person name="Lee S."/>
            <person name="Li M."/>
            <person name="Ming W."/>
            <person name="Munidasa M."/>
            <person name="Muniz J."/>
            <person name="Nguyen L."/>
            <person name="Ongeri F."/>
            <person name="Osuji N."/>
            <person name="Pu L.-L."/>
            <person name="Puazo M."/>
            <person name="Qu C."/>
            <person name="Quiroz J."/>
            <person name="Raj R."/>
            <person name="Weissenberger G."/>
            <person name="Xin Y."/>
            <person name="Zou X."/>
            <person name="Han Y."/>
            <person name="Richards S."/>
            <person name="Worley K."/>
            <person name="Muzny D."/>
            <person name="Gibbs R."/>
        </authorList>
    </citation>
    <scope>NUCLEOTIDE SEQUENCE</scope>
    <source>
        <strain evidence="2">Sampled in the wild</strain>
    </source>
</reference>
<evidence type="ECO:0008006" key="4">
    <source>
        <dbReference type="Google" id="ProtNLM"/>
    </source>
</evidence>
<sequence>MKEPARLRREALEESLKYHKFTFEVDAEEQWVRERMPLACSELLGSNLHQAQTLHKKHAKLEAEIVGHHPTMEKALASGANLLEQKHPRSKEIENLCESLRESWKELEKRAGERGARLDLSLQAQQFFFEAGEVEGWLAERRDVLSSTDFGRDRDAATKLLTKHKALELELDTYSGIVAEMGRVANAMASANHPDSTLIVKRQSALSNELANLQRAATARQRHLVESLCRHEYFSESAELEQWIKEQEQAASSDDYGHDYEHLLILQNKFEDFKHRIEAGSERFNQCEELAKKLIGNDSPYLGDIEKKQDHMSYGQKHIAMAEMKLRVRDMSEKRAEQLI</sequence>
<dbReference type="Gene3D" id="1.20.58.60">
    <property type="match status" value="3"/>
</dbReference>
<organism evidence="2 3">
    <name type="scientific">Ladona fulva</name>
    <name type="common">Scarce chaser dragonfly</name>
    <name type="synonym">Libellula fulva</name>
    <dbReference type="NCBI Taxonomy" id="123851"/>
    <lineage>
        <taxon>Eukaryota</taxon>
        <taxon>Metazoa</taxon>
        <taxon>Ecdysozoa</taxon>
        <taxon>Arthropoda</taxon>
        <taxon>Hexapoda</taxon>
        <taxon>Insecta</taxon>
        <taxon>Pterygota</taxon>
        <taxon>Palaeoptera</taxon>
        <taxon>Odonata</taxon>
        <taxon>Epiprocta</taxon>
        <taxon>Anisoptera</taxon>
        <taxon>Libelluloidea</taxon>
        <taxon>Libellulidae</taxon>
        <taxon>Ladona</taxon>
    </lineage>
</organism>
<dbReference type="SMART" id="SM00150">
    <property type="entry name" value="SPEC"/>
    <property type="match status" value="3"/>
</dbReference>
<dbReference type="PANTHER" id="PTHR11915">
    <property type="entry name" value="SPECTRIN/FILAMIN RELATED CYTOSKELETAL PROTEIN"/>
    <property type="match status" value="1"/>
</dbReference>
<dbReference type="EMBL" id="KZ309219">
    <property type="protein sequence ID" value="KAG8237742.1"/>
    <property type="molecule type" value="Genomic_DNA"/>
</dbReference>
<dbReference type="SUPFAM" id="SSF46966">
    <property type="entry name" value="Spectrin repeat"/>
    <property type="match status" value="2"/>
</dbReference>
<dbReference type="InterPro" id="IPR018159">
    <property type="entry name" value="Spectrin/alpha-actinin"/>
</dbReference>
<gene>
    <name evidence="2" type="ORF">J437_LFUL016681</name>
</gene>